<evidence type="ECO:0000259" key="1">
    <source>
        <dbReference type="Pfam" id="PF13468"/>
    </source>
</evidence>
<accession>A0A0Y0MSZ5</accession>
<reference evidence="2 3" key="1">
    <citation type="journal article" date="2016" name="J. Biotechnol.">
        <title>First complete genome sequence of a species in the genus Microterricola, an extremophilic cold active enzyme producing bacterial strain ERGS5:02 isolated from Sikkim Himalaya.</title>
        <authorList>
            <person name="Himanshu"/>
            <person name="Swarnkar M.K."/>
            <person name="Singh D."/>
            <person name="Kumar R."/>
        </authorList>
    </citation>
    <scope>NUCLEOTIDE SEQUENCE [LARGE SCALE GENOMIC DNA]</scope>
    <source>
        <strain evidence="2 3">ERGS5:02</strain>
    </source>
</reference>
<dbReference type="InterPro" id="IPR029068">
    <property type="entry name" value="Glyas_Bleomycin-R_OHBP_Dase"/>
</dbReference>
<protein>
    <recommendedName>
        <fullName evidence="1">Glyoxalase-like domain-containing protein</fullName>
    </recommendedName>
</protein>
<keyword evidence="3" id="KW-1185">Reference proteome</keyword>
<dbReference type="InterPro" id="IPR025870">
    <property type="entry name" value="Glyoxalase-like_dom"/>
</dbReference>
<dbReference type="EMBL" id="CP014145">
    <property type="protein sequence ID" value="AMB57532.1"/>
    <property type="molecule type" value="Genomic_DNA"/>
</dbReference>
<dbReference type="AlphaFoldDB" id="A0A0Y0MSZ5"/>
<dbReference type="RefSeq" id="WP_067225361.1">
    <property type="nucleotide sequence ID" value="NZ_CP014145.1"/>
</dbReference>
<proteinExistence type="predicted"/>
<dbReference type="Gene3D" id="3.10.180.10">
    <property type="entry name" value="2,3-Dihydroxybiphenyl 1,2-Dioxygenase, domain 1"/>
    <property type="match status" value="1"/>
</dbReference>
<evidence type="ECO:0000313" key="2">
    <source>
        <dbReference type="EMBL" id="AMB57532.1"/>
    </source>
</evidence>
<dbReference type="Proteomes" id="UP000058305">
    <property type="component" value="Chromosome"/>
</dbReference>
<reference evidence="3" key="2">
    <citation type="submission" date="2016-01" db="EMBL/GenBank/DDBJ databases">
        <title>First complete genome sequence of a species in the genus Microterricola, an extremophilic cold active enzyme producing strain ERGS5:02 isolated from Sikkim Himalaya.</title>
        <authorList>
            <person name="Kumar R."/>
            <person name="Singh D."/>
            <person name="Swarnkar M.K."/>
        </authorList>
    </citation>
    <scope>NUCLEOTIDE SEQUENCE [LARGE SCALE GENOMIC DNA]</scope>
    <source>
        <strain evidence="3">ERGS5:02</strain>
    </source>
</reference>
<gene>
    <name evidence="2" type="ORF">AWU67_00155</name>
</gene>
<dbReference type="KEGG" id="mvd:AWU67_00155"/>
<dbReference type="OrthoDB" id="3227561at2"/>
<dbReference type="Pfam" id="PF13468">
    <property type="entry name" value="Glyoxalase_3"/>
    <property type="match status" value="1"/>
</dbReference>
<evidence type="ECO:0000313" key="3">
    <source>
        <dbReference type="Proteomes" id="UP000058305"/>
    </source>
</evidence>
<sequence length="240" mass="24216">MTDTDADTTAPRPEAVAAPLPAALAAVLDHLVLAGPDLGAAVAHVARLTGVTAAPGGRHALGTANALIAFTVAGARGTHYLEIIGPDPEGERPASAIATFGIDTLRAPTLSSYAVHADAAAPEGIAERAARGSEAGLPLGEVAAQSRTKPDGSVLAWSYTAPPSRVSPIVPFLIDWGSTAHPGLSELPTLELVALRGEHPAAERLRAQLDALGVPLDLVPGAVPALVATVRGPLGEAELR</sequence>
<feature type="domain" description="Glyoxalase-like" evidence="1">
    <location>
        <begin position="28"/>
        <end position="212"/>
    </location>
</feature>
<organism evidence="2 3">
    <name type="scientific">Microterricola viridarii</name>
    <dbReference type="NCBI Taxonomy" id="412690"/>
    <lineage>
        <taxon>Bacteria</taxon>
        <taxon>Bacillati</taxon>
        <taxon>Actinomycetota</taxon>
        <taxon>Actinomycetes</taxon>
        <taxon>Micrococcales</taxon>
        <taxon>Microbacteriaceae</taxon>
        <taxon>Microterricola</taxon>
    </lineage>
</organism>
<name>A0A0Y0MSZ5_9MICO</name>